<sequence length="160" mass="18908">MDEQMISEDSYLVQTNLELCSRKTPLQVAFIVLDNAKYWYLNFKYNFIYKCLDMDNIHFIEGDTDQAYLAISGNPNEDFTQKLNAVVKVRDFYNENAKYFFPTIRGDVYDEMKILGLAIERQGPLMIALVPKNYIIFKNYFDESKIKLKEVNQKTQQDHQ</sequence>
<accession>A0A5J4WZY3</accession>
<organism evidence="1 2">
    <name type="scientific">Streblomastix strix</name>
    <dbReference type="NCBI Taxonomy" id="222440"/>
    <lineage>
        <taxon>Eukaryota</taxon>
        <taxon>Metamonada</taxon>
        <taxon>Preaxostyla</taxon>
        <taxon>Oxymonadida</taxon>
        <taxon>Streblomastigidae</taxon>
        <taxon>Streblomastix</taxon>
    </lineage>
</organism>
<dbReference type="EMBL" id="SNRW01000536">
    <property type="protein sequence ID" value="KAA6400597.1"/>
    <property type="molecule type" value="Genomic_DNA"/>
</dbReference>
<evidence type="ECO:0000313" key="1">
    <source>
        <dbReference type="EMBL" id="KAA6400597.1"/>
    </source>
</evidence>
<name>A0A5J4WZY3_9EUKA</name>
<dbReference type="AlphaFoldDB" id="A0A5J4WZY3"/>
<protein>
    <submittedName>
        <fullName evidence="1">Uncharacterized protein</fullName>
    </submittedName>
</protein>
<gene>
    <name evidence="1" type="ORF">EZS28_003873</name>
</gene>
<comment type="caution">
    <text evidence="1">The sequence shown here is derived from an EMBL/GenBank/DDBJ whole genome shotgun (WGS) entry which is preliminary data.</text>
</comment>
<evidence type="ECO:0000313" key="2">
    <source>
        <dbReference type="Proteomes" id="UP000324800"/>
    </source>
</evidence>
<proteinExistence type="predicted"/>
<dbReference type="Proteomes" id="UP000324800">
    <property type="component" value="Unassembled WGS sequence"/>
</dbReference>
<reference evidence="1 2" key="1">
    <citation type="submission" date="2019-03" db="EMBL/GenBank/DDBJ databases">
        <title>Single cell metagenomics reveals metabolic interactions within the superorganism composed of flagellate Streblomastix strix and complex community of Bacteroidetes bacteria on its surface.</title>
        <authorList>
            <person name="Treitli S.C."/>
            <person name="Kolisko M."/>
            <person name="Husnik F."/>
            <person name="Keeling P."/>
            <person name="Hampl V."/>
        </authorList>
    </citation>
    <scope>NUCLEOTIDE SEQUENCE [LARGE SCALE GENOMIC DNA]</scope>
    <source>
        <strain evidence="1">ST1C</strain>
    </source>
</reference>